<evidence type="ECO:0000256" key="3">
    <source>
        <dbReference type="ARBA" id="ARBA00022448"/>
    </source>
</evidence>
<evidence type="ECO:0000256" key="8">
    <source>
        <dbReference type="ARBA" id="ARBA00023128"/>
    </source>
</evidence>
<dbReference type="EMBL" id="MU006092">
    <property type="protein sequence ID" value="KAF2840812.1"/>
    <property type="molecule type" value="Genomic_DNA"/>
</dbReference>
<keyword evidence="5" id="KW-0677">Repeat</keyword>
<organism evidence="13 14">
    <name type="scientific">Patellaria atrata CBS 101060</name>
    <dbReference type="NCBI Taxonomy" id="1346257"/>
    <lineage>
        <taxon>Eukaryota</taxon>
        <taxon>Fungi</taxon>
        <taxon>Dikarya</taxon>
        <taxon>Ascomycota</taxon>
        <taxon>Pezizomycotina</taxon>
        <taxon>Dothideomycetes</taxon>
        <taxon>Dothideomycetes incertae sedis</taxon>
        <taxon>Patellariales</taxon>
        <taxon>Patellariaceae</taxon>
        <taxon>Patellaria</taxon>
    </lineage>
</organism>
<name>A0A9P4SDY9_9PEZI</name>
<proteinExistence type="inferred from homology"/>
<keyword evidence="3 11" id="KW-0813">Transport</keyword>
<comment type="subcellular location">
    <subcellularLocation>
        <location evidence="1">Mitochondrion membrane</location>
        <topology evidence="1">Multi-pass membrane protein</topology>
    </subcellularLocation>
</comment>
<evidence type="ECO:0000256" key="12">
    <source>
        <dbReference type="SAM" id="MobiDB-lite"/>
    </source>
</evidence>
<dbReference type="InterPro" id="IPR018108">
    <property type="entry name" value="MCP_transmembrane"/>
</dbReference>
<dbReference type="Proteomes" id="UP000799429">
    <property type="component" value="Unassembled WGS sequence"/>
</dbReference>
<keyword evidence="9 10" id="KW-0472">Membrane</keyword>
<keyword evidence="7" id="KW-1133">Transmembrane helix</keyword>
<dbReference type="SUPFAM" id="SSF103506">
    <property type="entry name" value="Mitochondrial carrier"/>
    <property type="match status" value="1"/>
</dbReference>
<evidence type="ECO:0000256" key="2">
    <source>
        <dbReference type="ARBA" id="ARBA00006375"/>
    </source>
</evidence>
<dbReference type="OrthoDB" id="2382881at2759"/>
<dbReference type="GO" id="GO:0031966">
    <property type="term" value="C:mitochondrial membrane"/>
    <property type="evidence" value="ECO:0007669"/>
    <property type="project" value="UniProtKB-SubCell"/>
</dbReference>
<keyword evidence="14" id="KW-1185">Reference proteome</keyword>
<evidence type="ECO:0000313" key="14">
    <source>
        <dbReference type="Proteomes" id="UP000799429"/>
    </source>
</evidence>
<evidence type="ECO:0000256" key="4">
    <source>
        <dbReference type="ARBA" id="ARBA00022692"/>
    </source>
</evidence>
<dbReference type="PROSITE" id="PS50920">
    <property type="entry name" value="SOLCAR"/>
    <property type="match status" value="2"/>
</dbReference>
<evidence type="ECO:0000256" key="1">
    <source>
        <dbReference type="ARBA" id="ARBA00004225"/>
    </source>
</evidence>
<feature type="repeat" description="Solcar" evidence="10">
    <location>
        <begin position="139"/>
        <end position="239"/>
    </location>
</feature>
<gene>
    <name evidence="13" type="ORF">M501DRAFT_1001855</name>
</gene>
<feature type="compositionally biased region" description="Polar residues" evidence="12">
    <location>
        <begin position="1"/>
        <end position="15"/>
    </location>
</feature>
<keyword evidence="8" id="KW-0496">Mitochondrion</keyword>
<evidence type="ECO:0000256" key="6">
    <source>
        <dbReference type="ARBA" id="ARBA00022792"/>
    </source>
</evidence>
<feature type="repeat" description="Solcar" evidence="10">
    <location>
        <begin position="30"/>
        <end position="112"/>
    </location>
</feature>
<comment type="similarity">
    <text evidence="2 11">Belongs to the mitochondrial carrier (TC 2.A.29) family.</text>
</comment>
<accession>A0A9P4SDY9</accession>
<dbReference type="GO" id="GO:0022857">
    <property type="term" value="F:transmembrane transporter activity"/>
    <property type="evidence" value="ECO:0007669"/>
    <property type="project" value="TreeGrafter"/>
</dbReference>
<dbReference type="PANTHER" id="PTHR45624:SF9">
    <property type="entry name" value="CARRIER PROTEIN, PUTATIVE (AFU_ORTHOLOGUE AFUA_4G06390)-RELATED"/>
    <property type="match status" value="1"/>
</dbReference>
<dbReference type="AlphaFoldDB" id="A0A9P4SDY9"/>
<feature type="region of interest" description="Disordered" evidence="12">
    <location>
        <begin position="1"/>
        <end position="20"/>
    </location>
</feature>
<sequence>MPEQQKNMSSPSGPQRTHPFLTPNEIKLFVQKHRTEVAASAASLVSTLVSYPLDSVKSRIQLYSYDNVADCIKKTYKTEGVEGFYRGVLSPLLSITLVRTVSFSVYQKSKYVYNDWITRATGVSPLVTANTKGAAPTLGTLVCFGAAGMTSGAMITAIACPFELTKLSAQISVVVNKEKGGIDEELRKSYQQKGTIRTAQNLIKHRGIQGLYCGARYHLIRDSLGTGIYFTTYESAKQLLGNYRGNSPTSPLAVVVAGGLCGLVSWACVSNLDLVTRHIFC</sequence>
<keyword evidence="4 10" id="KW-0812">Transmembrane</keyword>
<evidence type="ECO:0000256" key="9">
    <source>
        <dbReference type="ARBA" id="ARBA00023136"/>
    </source>
</evidence>
<evidence type="ECO:0000313" key="13">
    <source>
        <dbReference type="EMBL" id="KAF2840812.1"/>
    </source>
</evidence>
<comment type="caution">
    <text evidence="13">The sequence shown here is derived from an EMBL/GenBank/DDBJ whole genome shotgun (WGS) entry which is preliminary data.</text>
</comment>
<dbReference type="InterPro" id="IPR050567">
    <property type="entry name" value="Mitochondrial_Carrier"/>
</dbReference>
<evidence type="ECO:0000256" key="7">
    <source>
        <dbReference type="ARBA" id="ARBA00022989"/>
    </source>
</evidence>
<dbReference type="Gene3D" id="1.50.40.10">
    <property type="entry name" value="Mitochondrial carrier domain"/>
    <property type="match status" value="1"/>
</dbReference>
<evidence type="ECO:0000256" key="5">
    <source>
        <dbReference type="ARBA" id="ARBA00022737"/>
    </source>
</evidence>
<keyword evidence="6" id="KW-0999">Mitochondrion inner membrane</keyword>
<reference evidence="13" key="1">
    <citation type="journal article" date="2020" name="Stud. Mycol.">
        <title>101 Dothideomycetes genomes: a test case for predicting lifestyles and emergence of pathogens.</title>
        <authorList>
            <person name="Haridas S."/>
            <person name="Albert R."/>
            <person name="Binder M."/>
            <person name="Bloem J."/>
            <person name="Labutti K."/>
            <person name="Salamov A."/>
            <person name="Andreopoulos B."/>
            <person name="Baker S."/>
            <person name="Barry K."/>
            <person name="Bills G."/>
            <person name="Bluhm B."/>
            <person name="Cannon C."/>
            <person name="Castanera R."/>
            <person name="Culley D."/>
            <person name="Daum C."/>
            <person name="Ezra D."/>
            <person name="Gonzalez J."/>
            <person name="Henrissat B."/>
            <person name="Kuo A."/>
            <person name="Liang C."/>
            <person name="Lipzen A."/>
            <person name="Lutzoni F."/>
            <person name="Magnuson J."/>
            <person name="Mondo S."/>
            <person name="Nolan M."/>
            <person name="Ohm R."/>
            <person name="Pangilinan J."/>
            <person name="Park H.-J."/>
            <person name="Ramirez L."/>
            <person name="Alfaro M."/>
            <person name="Sun H."/>
            <person name="Tritt A."/>
            <person name="Yoshinaga Y."/>
            <person name="Zwiers L.-H."/>
            <person name="Turgeon B."/>
            <person name="Goodwin S."/>
            <person name="Spatafora J."/>
            <person name="Crous P."/>
            <person name="Grigoriev I."/>
        </authorList>
    </citation>
    <scope>NUCLEOTIDE SEQUENCE</scope>
    <source>
        <strain evidence="13">CBS 101060</strain>
    </source>
</reference>
<evidence type="ECO:0000256" key="10">
    <source>
        <dbReference type="PROSITE-ProRule" id="PRU00282"/>
    </source>
</evidence>
<protein>
    <submittedName>
        <fullName evidence="13">Mitochondrial carrier</fullName>
    </submittedName>
</protein>
<dbReference type="Pfam" id="PF00153">
    <property type="entry name" value="Mito_carr"/>
    <property type="match status" value="2"/>
</dbReference>
<evidence type="ECO:0000256" key="11">
    <source>
        <dbReference type="RuleBase" id="RU000488"/>
    </source>
</evidence>
<dbReference type="InterPro" id="IPR023395">
    <property type="entry name" value="MCP_dom_sf"/>
</dbReference>
<dbReference type="PANTHER" id="PTHR45624">
    <property type="entry name" value="MITOCHONDRIAL BASIC AMINO ACIDS TRANSPORTER-RELATED"/>
    <property type="match status" value="1"/>
</dbReference>